<comment type="caution">
    <text evidence="1">The sequence shown here is derived from an EMBL/GenBank/DDBJ whole genome shotgun (WGS) entry which is preliminary data.</text>
</comment>
<proteinExistence type="predicted"/>
<gene>
    <name evidence="1" type="ORF">C7B77_18230</name>
</gene>
<dbReference type="EMBL" id="PVWO01000261">
    <property type="protein sequence ID" value="PSB54407.1"/>
    <property type="molecule type" value="Genomic_DNA"/>
</dbReference>
<evidence type="ECO:0000313" key="1">
    <source>
        <dbReference type="EMBL" id="PSB54407.1"/>
    </source>
</evidence>
<organism evidence="1 2">
    <name type="scientific">Chamaesiphon polymorphus CCALA 037</name>
    <dbReference type="NCBI Taxonomy" id="2107692"/>
    <lineage>
        <taxon>Bacteria</taxon>
        <taxon>Bacillati</taxon>
        <taxon>Cyanobacteriota</taxon>
        <taxon>Cyanophyceae</taxon>
        <taxon>Gomontiellales</taxon>
        <taxon>Chamaesiphonaceae</taxon>
        <taxon>Chamaesiphon</taxon>
    </lineage>
</organism>
<protein>
    <submittedName>
        <fullName evidence="1">Uncharacterized protein</fullName>
    </submittedName>
</protein>
<keyword evidence="2" id="KW-1185">Reference proteome</keyword>
<evidence type="ECO:0000313" key="2">
    <source>
        <dbReference type="Proteomes" id="UP000238937"/>
    </source>
</evidence>
<dbReference type="AlphaFoldDB" id="A0A2T1GB35"/>
<sequence>MSSFNVLARKVRNVDLPLGLRKSALGSCIWSYSRLIHQKYETICERFSDRFGFSSIDRLTEAQLDLVMNALELERKKFLVKLQIFDRQRVNDKLRGRRLPSTAQIEALYHPD</sequence>
<reference evidence="1 2" key="1">
    <citation type="submission" date="2018-03" db="EMBL/GenBank/DDBJ databases">
        <title>The ancient ancestry and fast evolution of plastids.</title>
        <authorList>
            <person name="Moore K.R."/>
            <person name="Magnabosco C."/>
            <person name="Momper L."/>
            <person name="Gold D.A."/>
            <person name="Bosak T."/>
            <person name="Fournier G.P."/>
        </authorList>
    </citation>
    <scope>NUCLEOTIDE SEQUENCE [LARGE SCALE GENOMIC DNA]</scope>
    <source>
        <strain evidence="1 2">CCALA 037</strain>
    </source>
</reference>
<name>A0A2T1GB35_9CYAN</name>
<accession>A0A2T1GB35</accession>
<dbReference type="Proteomes" id="UP000238937">
    <property type="component" value="Unassembled WGS sequence"/>
</dbReference>